<dbReference type="InterPro" id="IPR001406">
    <property type="entry name" value="PsdUridine_synth_TruA"/>
</dbReference>
<dbReference type="NCBIfam" id="TIGR00071">
    <property type="entry name" value="hisT_truA"/>
    <property type="match status" value="1"/>
</dbReference>
<evidence type="ECO:0000313" key="9">
    <source>
        <dbReference type="EMBL" id="TVO58045.1"/>
    </source>
</evidence>
<dbReference type="GO" id="GO:0003723">
    <property type="term" value="F:RNA binding"/>
    <property type="evidence" value="ECO:0007669"/>
    <property type="project" value="InterPro"/>
</dbReference>
<keyword evidence="2 4" id="KW-0819">tRNA processing</keyword>
<dbReference type="SUPFAM" id="SSF55120">
    <property type="entry name" value="Pseudouridine synthase"/>
    <property type="match status" value="1"/>
</dbReference>
<dbReference type="InterPro" id="IPR020095">
    <property type="entry name" value="PsdUridine_synth_TruA_C"/>
</dbReference>
<dbReference type="Pfam" id="PF01416">
    <property type="entry name" value="PseudoU_synth_1"/>
    <property type="match status" value="2"/>
</dbReference>
<feature type="active site" description="Nucleophile" evidence="4 5">
    <location>
        <position position="52"/>
    </location>
</feature>
<comment type="catalytic activity">
    <reaction evidence="4 7">
        <text>uridine(38/39/40) in tRNA = pseudouridine(38/39/40) in tRNA</text>
        <dbReference type="Rhea" id="RHEA:22376"/>
        <dbReference type="Rhea" id="RHEA-COMP:10085"/>
        <dbReference type="Rhea" id="RHEA-COMP:10087"/>
        <dbReference type="ChEBI" id="CHEBI:65314"/>
        <dbReference type="ChEBI" id="CHEBI:65315"/>
        <dbReference type="EC" id="5.4.99.12"/>
    </reaction>
</comment>
<evidence type="ECO:0000256" key="4">
    <source>
        <dbReference type="HAMAP-Rule" id="MF_00171"/>
    </source>
</evidence>
<evidence type="ECO:0000256" key="2">
    <source>
        <dbReference type="ARBA" id="ARBA00022694"/>
    </source>
</evidence>
<dbReference type="Gene3D" id="3.30.70.580">
    <property type="entry name" value="Pseudouridine synthase I, catalytic domain, N-terminal subdomain"/>
    <property type="match status" value="1"/>
</dbReference>
<comment type="caution">
    <text evidence="4">Lacks conserved residue(s) required for the propagation of feature annotation.</text>
</comment>
<comment type="caution">
    <text evidence="9">The sequence shown here is derived from an EMBL/GenBank/DDBJ whole genome shotgun (WGS) entry which is preliminary data.</text>
</comment>
<evidence type="ECO:0000256" key="3">
    <source>
        <dbReference type="ARBA" id="ARBA00023235"/>
    </source>
</evidence>
<dbReference type="PANTHER" id="PTHR11142:SF0">
    <property type="entry name" value="TRNA PSEUDOURIDINE SYNTHASE-LIKE 1"/>
    <property type="match status" value="1"/>
</dbReference>
<dbReference type="PANTHER" id="PTHR11142">
    <property type="entry name" value="PSEUDOURIDYLATE SYNTHASE"/>
    <property type="match status" value="1"/>
</dbReference>
<accession>A0A557QYQ3</accession>
<reference evidence="9 10" key="1">
    <citation type="submission" date="2019-07" db="EMBL/GenBank/DDBJ databases">
        <title>The pathways for chlorine oxyanion respiration interact through the shared metabolite chlorate.</title>
        <authorList>
            <person name="Barnum T.P."/>
            <person name="Cheng Y."/>
            <person name="Hill K.A."/>
            <person name="Lucas L.N."/>
            <person name="Carlson H.K."/>
            <person name="Coates J.D."/>
        </authorList>
    </citation>
    <scope>NUCLEOTIDE SEQUENCE [LARGE SCALE GENOMIC DNA]</scope>
    <source>
        <strain evidence="9 10">SFB-3</strain>
    </source>
</reference>
<dbReference type="InterPro" id="IPR020097">
    <property type="entry name" value="PsdUridine_synth_TruA_a/b_dom"/>
</dbReference>
<proteinExistence type="inferred from homology"/>
<keyword evidence="10" id="KW-1185">Reference proteome</keyword>
<evidence type="ECO:0000256" key="7">
    <source>
        <dbReference type="RuleBase" id="RU003792"/>
    </source>
</evidence>
<dbReference type="PIRSF" id="PIRSF001430">
    <property type="entry name" value="tRNA_psdUrid_synth"/>
    <property type="match status" value="1"/>
</dbReference>
<sequence>MMRTVLSVEYAGESFEGWQTQPHGRTVQDALELALARIADAPVPTVCAGRTDTGVHATTQIVHFDAPVARPLSAWVRGANSHLPDGVSVRWAQGVSDDFHARFSATARHYRYVLFNGPVRPALLHARVGWFHRPLDANAMAKAALALVGEHDFTAFRAASCQAHSPVRTIRYARVQRHGEYVVFDFCADAFLHHMIRNLVGALVYVGKGAQPVDWLAVLLCGRDRTLAAPTFSASGLYLCGVEYPDQWSLPGQGRIICTPQLALPESCIEPESKFVD</sequence>
<feature type="domain" description="Pseudouridine synthase I TruA alpha/beta" evidence="8">
    <location>
        <begin position="143"/>
        <end position="245"/>
    </location>
</feature>
<comment type="subunit">
    <text evidence="4">Homodimer.</text>
</comment>
<feature type="domain" description="Pseudouridine synthase I TruA alpha/beta" evidence="8">
    <location>
        <begin position="8"/>
        <end position="103"/>
    </location>
</feature>
<dbReference type="CDD" id="cd02570">
    <property type="entry name" value="PseudoU_synth_EcTruA"/>
    <property type="match status" value="1"/>
</dbReference>
<dbReference type="Gene3D" id="3.30.70.660">
    <property type="entry name" value="Pseudouridine synthase I, catalytic domain, C-terminal subdomain"/>
    <property type="match status" value="1"/>
</dbReference>
<dbReference type="InterPro" id="IPR020094">
    <property type="entry name" value="TruA/RsuA/RluB/E/F_N"/>
</dbReference>
<keyword evidence="3 4" id="KW-0413">Isomerase</keyword>
<dbReference type="OrthoDB" id="9811823at2"/>
<feature type="binding site" evidence="4 6">
    <location>
        <position position="110"/>
    </location>
    <ligand>
        <name>substrate</name>
    </ligand>
</feature>
<dbReference type="Proteomes" id="UP000319502">
    <property type="component" value="Unassembled WGS sequence"/>
</dbReference>
<dbReference type="EC" id="5.4.99.12" evidence="4"/>
<dbReference type="GO" id="GO:0160147">
    <property type="term" value="F:tRNA pseudouridine(38-40) synthase activity"/>
    <property type="evidence" value="ECO:0007669"/>
    <property type="project" value="UniProtKB-EC"/>
</dbReference>
<dbReference type="HAMAP" id="MF_00171">
    <property type="entry name" value="TruA"/>
    <property type="match status" value="1"/>
</dbReference>
<name>A0A557QYQ3_9RHOO</name>
<evidence type="ECO:0000313" key="10">
    <source>
        <dbReference type="Proteomes" id="UP000319502"/>
    </source>
</evidence>
<dbReference type="AlphaFoldDB" id="A0A557QYQ3"/>
<dbReference type="EMBL" id="VMNK01000005">
    <property type="protein sequence ID" value="TVO58045.1"/>
    <property type="molecule type" value="Genomic_DNA"/>
</dbReference>
<dbReference type="GO" id="GO:0031119">
    <property type="term" value="P:tRNA pseudouridine synthesis"/>
    <property type="evidence" value="ECO:0007669"/>
    <property type="project" value="UniProtKB-UniRule"/>
</dbReference>
<dbReference type="InterPro" id="IPR020103">
    <property type="entry name" value="PsdUridine_synth_cat_dom_sf"/>
</dbReference>
<organism evidence="9 10">
    <name type="scientific">Denitromonas halophila</name>
    <dbReference type="NCBI Taxonomy" id="1629404"/>
    <lineage>
        <taxon>Bacteria</taxon>
        <taxon>Pseudomonadati</taxon>
        <taxon>Pseudomonadota</taxon>
        <taxon>Betaproteobacteria</taxon>
        <taxon>Rhodocyclales</taxon>
        <taxon>Zoogloeaceae</taxon>
        <taxon>Denitromonas</taxon>
    </lineage>
</organism>
<comment type="similarity">
    <text evidence="1 4 7">Belongs to the tRNA pseudouridine synthase TruA family.</text>
</comment>
<protein>
    <recommendedName>
        <fullName evidence="4">tRNA pseudouridine synthase A</fullName>
        <ecNumber evidence="4">5.4.99.12</ecNumber>
    </recommendedName>
    <alternativeName>
        <fullName evidence="4">tRNA pseudouridine(38-40) synthase</fullName>
    </alternativeName>
    <alternativeName>
        <fullName evidence="4">tRNA pseudouridylate synthase I</fullName>
    </alternativeName>
    <alternativeName>
        <fullName evidence="4">tRNA-uridine isomerase I</fullName>
    </alternativeName>
</protein>
<evidence type="ECO:0000256" key="6">
    <source>
        <dbReference type="PIRSR" id="PIRSR001430-2"/>
    </source>
</evidence>
<gene>
    <name evidence="4 9" type="primary">truA</name>
    <name evidence="9" type="ORF">FHP91_06490</name>
</gene>
<dbReference type="FunFam" id="3.30.70.580:FF:000001">
    <property type="entry name" value="tRNA pseudouridine synthase A"/>
    <property type="match status" value="1"/>
</dbReference>
<evidence type="ECO:0000259" key="8">
    <source>
        <dbReference type="Pfam" id="PF01416"/>
    </source>
</evidence>
<evidence type="ECO:0000256" key="5">
    <source>
        <dbReference type="PIRSR" id="PIRSR001430-1"/>
    </source>
</evidence>
<evidence type="ECO:0000256" key="1">
    <source>
        <dbReference type="ARBA" id="ARBA00009375"/>
    </source>
</evidence>
<comment type="function">
    <text evidence="4">Formation of pseudouridine at positions 38, 39 and 40 in the anticodon stem and loop of transfer RNAs.</text>
</comment>